<dbReference type="RefSeq" id="WP_166846883.1">
    <property type="nucleotide sequence ID" value="NZ_JAAONY010000002.1"/>
</dbReference>
<evidence type="ECO:0000256" key="4">
    <source>
        <dbReference type="ARBA" id="ARBA00023125"/>
    </source>
</evidence>
<dbReference type="PANTHER" id="PTHR44846:SF16">
    <property type="entry name" value="TRANSCRIPTIONAL REGULATOR PHNF-RELATED"/>
    <property type="match status" value="1"/>
</dbReference>
<keyword evidence="5" id="KW-0804">Transcription</keyword>
<keyword evidence="1" id="KW-0678">Repressor</keyword>
<keyword evidence="3" id="KW-0805">Transcription regulation</keyword>
<evidence type="ECO:0000256" key="5">
    <source>
        <dbReference type="ARBA" id="ARBA00023163"/>
    </source>
</evidence>
<dbReference type="InterPro" id="IPR036388">
    <property type="entry name" value="WH-like_DNA-bd_sf"/>
</dbReference>
<comment type="caution">
    <text evidence="11">The sequence shown here is derived from an EMBL/GenBank/DDBJ whole genome shotgun (WGS) entry which is preliminary data.</text>
</comment>
<dbReference type="SUPFAM" id="SSF64288">
    <property type="entry name" value="Chorismate lyase-like"/>
    <property type="match status" value="1"/>
</dbReference>
<dbReference type="InterPro" id="IPR010248">
    <property type="entry name" value="His_ut_repres"/>
</dbReference>
<dbReference type="GO" id="GO:0006547">
    <property type="term" value="P:L-histidine metabolic process"/>
    <property type="evidence" value="ECO:0007669"/>
    <property type="project" value="UniProtKB-UniRule"/>
</dbReference>
<evidence type="ECO:0000256" key="3">
    <source>
        <dbReference type="ARBA" id="ARBA00023015"/>
    </source>
</evidence>
<dbReference type="Gene3D" id="1.10.10.10">
    <property type="entry name" value="Winged helix-like DNA-binding domain superfamily/Winged helix DNA-binding domain"/>
    <property type="match status" value="1"/>
</dbReference>
<dbReference type="GO" id="GO:0003677">
    <property type="term" value="F:DNA binding"/>
    <property type="evidence" value="ECO:0007669"/>
    <property type="project" value="UniProtKB-UniRule"/>
</dbReference>
<dbReference type="Gene3D" id="3.40.1410.10">
    <property type="entry name" value="Chorismate lyase-like"/>
    <property type="match status" value="1"/>
</dbReference>
<dbReference type="SUPFAM" id="SSF46785">
    <property type="entry name" value="Winged helix' DNA-binding domain"/>
    <property type="match status" value="1"/>
</dbReference>
<keyword evidence="4" id="KW-0238">DNA-binding</keyword>
<comment type="pathway">
    <text evidence="7">Amino-acid degradation; L-histidine degradation into L-glutamate [regulation].</text>
</comment>
<dbReference type="Proteomes" id="UP000528457">
    <property type="component" value="Unassembled WGS sequence"/>
</dbReference>
<dbReference type="FunCoup" id="A0A7X0JVH8">
    <property type="interactions" value="115"/>
</dbReference>
<evidence type="ECO:0000259" key="10">
    <source>
        <dbReference type="PROSITE" id="PS50949"/>
    </source>
</evidence>
<evidence type="ECO:0000256" key="2">
    <source>
        <dbReference type="ARBA" id="ARBA00022808"/>
    </source>
</evidence>
<dbReference type="CDD" id="cd07377">
    <property type="entry name" value="WHTH_GntR"/>
    <property type="match status" value="1"/>
</dbReference>
<accession>A0A7X0JVH8</accession>
<dbReference type="Pfam" id="PF00392">
    <property type="entry name" value="GntR"/>
    <property type="match status" value="1"/>
</dbReference>
<evidence type="ECO:0000256" key="8">
    <source>
        <dbReference type="ARBA" id="ARBA00071620"/>
    </source>
</evidence>
<dbReference type="InterPro" id="IPR011663">
    <property type="entry name" value="UTRA"/>
</dbReference>
<proteinExistence type="predicted"/>
<name>A0A7X0JVH8_9GAMM</name>
<comment type="function">
    <text evidence="6">Repressor which binds to the hutP region in the histidine utilization (hut) operon. It blocks the expression of all the hut genes in the absence of inducer.</text>
</comment>
<dbReference type="GO" id="GO:0045892">
    <property type="term" value="P:negative regulation of DNA-templated transcription"/>
    <property type="evidence" value="ECO:0007669"/>
    <property type="project" value="UniProtKB-UniRule"/>
</dbReference>
<evidence type="ECO:0000256" key="6">
    <source>
        <dbReference type="ARBA" id="ARBA00058362"/>
    </source>
</evidence>
<organism evidence="11 12">
    <name type="scientific">Pseudoteredinibacter isoporae</name>
    <dbReference type="NCBI Taxonomy" id="570281"/>
    <lineage>
        <taxon>Bacteria</taxon>
        <taxon>Pseudomonadati</taxon>
        <taxon>Pseudomonadota</taxon>
        <taxon>Gammaproteobacteria</taxon>
        <taxon>Cellvibrionales</taxon>
        <taxon>Cellvibrionaceae</taxon>
        <taxon>Pseudoteredinibacter</taxon>
    </lineage>
</organism>
<dbReference type="GO" id="GO:0003700">
    <property type="term" value="F:DNA-binding transcription factor activity"/>
    <property type="evidence" value="ECO:0007669"/>
    <property type="project" value="UniProtKB-UniRule"/>
</dbReference>
<evidence type="ECO:0000256" key="7">
    <source>
        <dbReference type="ARBA" id="ARBA00060686"/>
    </source>
</evidence>
<dbReference type="InterPro" id="IPR000524">
    <property type="entry name" value="Tscrpt_reg_HTH_GntR"/>
</dbReference>
<evidence type="ECO:0000256" key="9">
    <source>
        <dbReference type="NCBIfam" id="TIGR02018"/>
    </source>
</evidence>
<feature type="domain" description="HTH gntR-type" evidence="10">
    <location>
        <begin position="3"/>
        <end position="71"/>
    </location>
</feature>
<reference evidence="11 12" key="1">
    <citation type="submission" date="2020-08" db="EMBL/GenBank/DDBJ databases">
        <title>Genomic Encyclopedia of Type Strains, Phase IV (KMG-IV): sequencing the most valuable type-strain genomes for metagenomic binning, comparative biology and taxonomic classification.</title>
        <authorList>
            <person name="Goeker M."/>
        </authorList>
    </citation>
    <scope>NUCLEOTIDE SEQUENCE [LARGE SCALE GENOMIC DNA]</scope>
    <source>
        <strain evidence="11 12">DSM 22368</strain>
    </source>
</reference>
<dbReference type="NCBIfam" id="TIGR02018">
    <property type="entry name" value="his_ut_repres"/>
    <property type="match status" value="1"/>
</dbReference>
<dbReference type="InterPro" id="IPR028978">
    <property type="entry name" value="Chorismate_lyase_/UTRA_dom_sf"/>
</dbReference>
<dbReference type="SMART" id="SM00345">
    <property type="entry name" value="HTH_GNTR"/>
    <property type="match status" value="1"/>
</dbReference>
<dbReference type="PROSITE" id="PS50949">
    <property type="entry name" value="HTH_GNTR"/>
    <property type="match status" value="1"/>
</dbReference>
<dbReference type="AlphaFoldDB" id="A0A7X0JVH8"/>
<dbReference type="InterPro" id="IPR036390">
    <property type="entry name" value="WH_DNA-bd_sf"/>
</dbReference>
<dbReference type="EMBL" id="JACHHT010000002">
    <property type="protein sequence ID" value="MBB6522066.1"/>
    <property type="molecule type" value="Genomic_DNA"/>
</dbReference>
<dbReference type="Pfam" id="PF07702">
    <property type="entry name" value="UTRA"/>
    <property type="match status" value="1"/>
</dbReference>
<keyword evidence="2" id="KW-0369">Histidine metabolism</keyword>
<dbReference type="SMART" id="SM00866">
    <property type="entry name" value="UTRA"/>
    <property type="match status" value="1"/>
</dbReference>
<dbReference type="FunFam" id="3.40.1410.10:FF:000004">
    <property type="entry name" value="Histidine utilization repressor"/>
    <property type="match status" value="1"/>
</dbReference>
<evidence type="ECO:0000256" key="1">
    <source>
        <dbReference type="ARBA" id="ARBA00022491"/>
    </source>
</evidence>
<dbReference type="PRINTS" id="PR00035">
    <property type="entry name" value="HTHGNTR"/>
</dbReference>
<keyword evidence="12" id="KW-1185">Reference proteome</keyword>
<dbReference type="FunFam" id="1.10.10.10:FF:000079">
    <property type="entry name" value="GntR family transcriptional regulator"/>
    <property type="match status" value="1"/>
</dbReference>
<sequence length="233" mass="25839">MATPRFETIKAHIESRINQGDLRPGDRVPSENQLCEQFDVSRMTARRALQALTEAGLLVRTPGLGSFVAEQRPIASMMEVRNIADEVQQRGHRYRAEILKMESCEADDQQAWLLNVAPGSKLFHSVIVHYEDDVPLQWEDRLVNPAMAPEYLQQDFSQSTPNAYLSQVAPLTEASHKIEAVLVDAQVASALGIDLTAPCLKVSRRTWSAKGVVSLAGLIHPGDRYCLGGHVKQ</sequence>
<evidence type="ECO:0000313" key="11">
    <source>
        <dbReference type="EMBL" id="MBB6522066.1"/>
    </source>
</evidence>
<gene>
    <name evidence="11" type="ORF">HNR48_002351</name>
</gene>
<evidence type="ECO:0000313" key="12">
    <source>
        <dbReference type="Proteomes" id="UP000528457"/>
    </source>
</evidence>
<protein>
    <recommendedName>
        <fullName evidence="8 9">Histidine utilization repressor</fullName>
    </recommendedName>
</protein>
<dbReference type="PANTHER" id="PTHR44846">
    <property type="entry name" value="MANNOSYL-D-GLYCERATE TRANSPORT/METABOLISM SYSTEM REPRESSOR MNGR-RELATED"/>
    <property type="match status" value="1"/>
</dbReference>
<dbReference type="InParanoid" id="A0A7X0JVH8"/>
<dbReference type="InterPro" id="IPR050679">
    <property type="entry name" value="Bact_HTH_transcr_reg"/>
</dbReference>